<protein>
    <submittedName>
        <fullName evidence="1">Uncharacterized protein</fullName>
    </submittedName>
</protein>
<sequence>MECLMWLPIQAANIVQTATSKQKRHIRLDFLRNRF</sequence>
<proteinExistence type="predicted"/>
<dbReference type="Proteomes" id="UP000011086">
    <property type="component" value="Unassembled WGS sequence"/>
</dbReference>
<reference evidence="1" key="1">
    <citation type="journal article" date="2012" name="PLoS Genet.">
        <title>Comparative analysis of the genomes of two field isolates of the rice blast fungus Magnaporthe oryzae.</title>
        <authorList>
            <person name="Xue M."/>
            <person name="Yang J."/>
            <person name="Li Z."/>
            <person name="Hu S."/>
            <person name="Yao N."/>
            <person name="Dean R.A."/>
            <person name="Zhao W."/>
            <person name="Shen M."/>
            <person name="Zhang H."/>
            <person name="Li C."/>
            <person name="Liu L."/>
            <person name="Cao L."/>
            <person name="Xu X."/>
            <person name="Xing Y."/>
            <person name="Hsiang T."/>
            <person name="Zhang Z."/>
            <person name="Xu J.R."/>
            <person name="Peng Y.L."/>
        </authorList>
    </citation>
    <scope>NUCLEOTIDE SEQUENCE</scope>
    <source>
        <strain evidence="1">Y34</strain>
    </source>
</reference>
<gene>
    <name evidence="1" type="ORF">OOU_Y34scaffold00275g15</name>
</gene>
<accession>A0AA97P419</accession>
<dbReference type="AlphaFoldDB" id="A0AA97P419"/>
<name>A0AA97P419_PYRO3</name>
<organism evidence="1">
    <name type="scientific">Pyricularia oryzae (strain Y34)</name>
    <name type="common">Rice blast fungus</name>
    <name type="synonym">Magnaporthe oryzae</name>
    <dbReference type="NCBI Taxonomy" id="1143189"/>
    <lineage>
        <taxon>Eukaryota</taxon>
        <taxon>Fungi</taxon>
        <taxon>Dikarya</taxon>
        <taxon>Ascomycota</taxon>
        <taxon>Pezizomycotina</taxon>
        <taxon>Sordariomycetes</taxon>
        <taxon>Sordariomycetidae</taxon>
        <taxon>Magnaporthales</taxon>
        <taxon>Pyriculariaceae</taxon>
        <taxon>Pyricularia</taxon>
    </lineage>
</organism>
<evidence type="ECO:0000313" key="1">
    <source>
        <dbReference type="EMBL" id="ELQ41499.1"/>
    </source>
</evidence>
<dbReference type="EMBL" id="JH792849">
    <property type="protein sequence ID" value="ELQ41499.1"/>
    <property type="molecule type" value="Genomic_DNA"/>
</dbReference>